<sequence>MPLDSDGRSFPEYLLYSKSPNGREKVKRDWLALSKIKGAVFCIPCLLFSNELEKKSSSALCRKEGFNAATGKWRKLYDKLPEHERSGQHQHCYWKWRNMQQTLQGRGIDSQLQKKIQSQVEKNRALLERLLDVTLFLASRNLSFRGSSSTINDVHNGNFLGVLELISHYDPVMHDHLQKVKQSQEKGEKMQAHYLSWESQNEFIELCGQHVLNTILTERSESIYFSAICDATPDISHTEQNVLILRYVHNDKEAAEWKINERFIEFIDFAKKSGQEIAEMLLQVLQKHDIDIADCRGQGFDNGANMSRKVRGVQACISEKNSLATYSPCASHSLNLAGVHAVETCPEIATFFGCINRLYVLFSGSPERWAVLKEKTSSLHRLSETRWSARIEAIRPVAKHLPSIIASLDSIIESSKLSNEAMSEAKGLKSYFKSFTAIVLATFWVKVLQSFEERNLLLQSAGISLDTEAANINDLQKEMMFLRNEWNAILSEAKIVASQMDITLVFNYELNRQRKRKRFHDETANDVTSESAETTFRNTVYYVAMDSIISQLSSRFQSVRAICGDFAAILKFRSMSAEDINMSCAKLVSKYSQDLTNGLVSEVHHLNKIYCATFENNLRPLDLLNAIYQMKLQSIFGEICIAIRIFCTLPVTVAEGERAFSKLKIIKNDLRSTMCQDRLNNLAILSIECELAGKIDFKDIIQDFANKKAWRCVL</sequence>
<feature type="domain" description="TTF-type" evidence="1">
    <location>
        <begin position="16"/>
        <end position="108"/>
    </location>
</feature>
<gene>
    <name evidence="2" type="ORF">HHUSO_G17259</name>
</gene>
<dbReference type="InterPro" id="IPR012337">
    <property type="entry name" value="RNaseH-like_sf"/>
</dbReference>
<evidence type="ECO:0000313" key="2">
    <source>
        <dbReference type="EMBL" id="KAK6481103.1"/>
    </source>
</evidence>
<dbReference type="SMART" id="SM00597">
    <property type="entry name" value="ZnF_TTF"/>
    <property type="match status" value="1"/>
</dbReference>
<evidence type="ECO:0000313" key="3">
    <source>
        <dbReference type="Proteomes" id="UP001369086"/>
    </source>
</evidence>
<dbReference type="InterPro" id="IPR008906">
    <property type="entry name" value="HATC_C_dom"/>
</dbReference>
<dbReference type="InterPro" id="IPR006580">
    <property type="entry name" value="Znf_TTF"/>
</dbReference>
<dbReference type="Proteomes" id="UP001369086">
    <property type="component" value="Unassembled WGS sequence"/>
</dbReference>
<dbReference type="Pfam" id="PF05699">
    <property type="entry name" value="Dimer_Tnp_hAT"/>
    <property type="match status" value="1"/>
</dbReference>
<reference evidence="2 3" key="1">
    <citation type="submission" date="2021-05" db="EMBL/GenBank/DDBJ databases">
        <authorList>
            <person name="Zahm M."/>
            <person name="Klopp C."/>
            <person name="Cabau C."/>
            <person name="Kuhl H."/>
            <person name="Suciu R."/>
            <person name="Ciorpac M."/>
            <person name="Holostenco D."/>
            <person name="Gessner J."/>
            <person name="Wuertz S."/>
            <person name="Hohne C."/>
            <person name="Stock M."/>
            <person name="Gislard M."/>
            <person name="Lluch J."/>
            <person name="Milhes M."/>
            <person name="Lampietro C."/>
            <person name="Lopez Roques C."/>
            <person name="Donnadieu C."/>
            <person name="Du K."/>
            <person name="Schartl M."/>
            <person name="Guiguen Y."/>
        </authorList>
    </citation>
    <scope>NUCLEOTIDE SEQUENCE [LARGE SCALE GENOMIC DNA]</scope>
    <source>
        <strain evidence="2">Hh-F2</strain>
        <tissue evidence="2">Blood</tissue>
    </source>
</reference>
<proteinExistence type="predicted"/>
<keyword evidence="3" id="KW-1185">Reference proteome</keyword>
<dbReference type="PANTHER" id="PTHR45749:SF33">
    <property type="entry name" value="ZINC FINGER MYM-TYPE PROTEIN 1"/>
    <property type="match status" value="1"/>
</dbReference>
<dbReference type="SUPFAM" id="SSF53098">
    <property type="entry name" value="Ribonuclease H-like"/>
    <property type="match status" value="1"/>
</dbReference>
<dbReference type="EMBL" id="JAHFZB010000015">
    <property type="protein sequence ID" value="KAK6481103.1"/>
    <property type="molecule type" value="Genomic_DNA"/>
</dbReference>
<accession>A0ABR0Z8D9</accession>
<name>A0ABR0Z8D9_HUSHU</name>
<protein>
    <submittedName>
        <fullName evidence="2">Zinc finger MYM-type protein 1</fullName>
    </submittedName>
</protein>
<dbReference type="InterPro" id="IPR025398">
    <property type="entry name" value="DUF4371"/>
</dbReference>
<evidence type="ECO:0000259" key="1">
    <source>
        <dbReference type="SMART" id="SM00597"/>
    </source>
</evidence>
<organism evidence="2 3">
    <name type="scientific">Huso huso</name>
    <name type="common">Beluga</name>
    <name type="synonym">Acipenser huso</name>
    <dbReference type="NCBI Taxonomy" id="61971"/>
    <lineage>
        <taxon>Eukaryota</taxon>
        <taxon>Metazoa</taxon>
        <taxon>Chordata</taxon>
        <taxon>Craniata</taxon>
        <taxon>Vertebrata</taxon>
        <taxon>Euteleostomi</taxon>
        <taxon>Actinopterygii</taxon>
        <taxon>Chondrostei</taxon>
        <taxon>Acipenseriformes</taxon>
        <taxon>Acipenseridae</taxon>
        <taxon>Huso</taxon>
    </lineage>
</organism>
<dbReference type="PANTHER" id="PTHR45749">
    <property type="match status" value="1"/>
</dbReference>
<dbReference type="Pfam" id="PF14291">
    <property type="entry name" value="DUF4371"/>
    <property type="match status" value="1"/>
</dbReference>
<comment type="caution">
    <text evidence="2">The sequence shown here is derived from an EMBL/GenBank/DDBJ whole genome shotgun (WGS) entry which is preliminary data.</text>
</comment>